<feature type="domain" description="Type II secretion system protein GspF" evidence="7">
    <location>
        <begin position="189"/>
        <end position="317"/>
    </location>
</feature>
<protein>
    <submittedName>
        <fullName evidence="8">Tight adherence protein C</fullName>
    </submittedName>
</protein>
<evidence type="ECO:0000256" key="2">
    <source>
        <dbReference type="ARBA" id="ARBA00022475"/>
    </source>
</evidence>
<dbReference type="PANTHER" id="PTHR35007:SF2">
    <property type="entry name" value="PILUS ASSEMBLE PROTEIN"/>
    <property type="match status" value="1"/>
</dbReference>
<dbReference type="PANTHER" id="PTHR35007">
    <property type="entry name" value="INTEGRAL MEMBRANE PROTEIN-RELATED"/>
    <property type="match status" value="1"/>
</dbReference>
<dbReference type="GO" id="GO:0005886">
    <property type="term" value="C:plasma membrane"/>
    <property type="evidence" value="ECO:0007669"/>
    <property type="project" value="UniProtKB-SubCell"/>
</dbReference>
<dbReference type="Proteomes" id="UP000199377">
    <property type="component" value="Unassembled WGS sequence"/>
</dbReference>
<feature type="transmembrane region" description="Helical" evidence="6">
    <location>
        <begin position="18"/>
        <end position="38"/>
    </location>
</feature>
<keyword evidence="2" id="KW-1003">Cell membrane</keyword>
<evidence type="ECO:0000313" key="9">
    <source>
        <dbReference type="Proteomes" id="UP000199377"/>
    </source>
</evidence>
<reference evidence="8 9" key="1">
    <citation type="submission" date="2016-10" db="EMBL/GenBank/DDBJ databases">
        <authorList>
            <person name="de Groot N.N."/>
        </authorList>
    </citation>
    <scope>NUCLEOTIDE SEQUENCE [LARGE SCALE GENOMIC DNA]</scope>
    <source>
        <strain evidence="8 9">CGMCC 1.11030</strain>
    </source>
</reference>
<feature type="transmembrane region" description="Helical" evidence="6">
    <location>
        <begin position="123"/>
        <end position="144"/>
    </location>
</feature>
<dbReference type="STRING" id="1114924.SAMN05216258_112105"/>
<dbReference type="Pfam" id="PF00482">
    <property type="entry name" value="T2SSF"/>
    <property type="match status" value="1"/>
</dbReference>
<accession>A0A1I3N2R6</accession>
<keyword evidence="5 6" id="KW-0472">Membrane</keyword>
<evidence type="ECO:0000256" key="4">
    <source>
        <dbReference type="ARBA" id="ARBA00022989"/>
    </source>
</evidence>
<sequence>MNRIFEALTTAFGPMGPVWVMGGFGLILIVAAAPMLLFRRSDPLHKLEREREAMRLAAASRTTGAGARRRNEVAGLRADAGKPSRLATLAPLFQPKDQEKIQGAREKLMQAGYRSRTAVQAFFVARVLGAVLIGVGALAFALLRGTEVDVLSYSVIGGVAAGYALPSYWVTRRRAARQDEIGNGFPDALDMMLVCVEAGQSLDQALLRVSQEMQHAHPALAEEFEIVSVEMRAGKERSQVLRDFGTRAGVSDISSFVTVLIQSSQFGTSIAEALRVYASEMRDKRVMRAEEKANKLPTKLTLGTMFFTVPPLMIILIGPSLADIAKFLSGGK</sequence>
<gene>
    <name evidence="8" type="ORF">SAMN05216258_112105</name>
</gene>
<keyword evidence="3 6" id="KW-0812">Transmembrane</keyword>
<feature type="transmembrane region" description="Helical" evidence="6">
    <location>
        <begin position="300"/>
        <end position="322"/>
    </location>
</feature>
<feature type="transmembrane region" description="Helical" evidence="6">
    <location>
        <begin position="150"/>
        <end position="170"/>
    </location>
</feature>
<proteinExistence type="predicted"/>
<dbReference type="EMBL" id="FOQH01000012">
    <property type="protein sequence ID" value="SFJ03537.1"/>
    <property type="molecule type" value="Genomic_DNA"/>
</dbReference>
<evidence type="ECO:0000256" key="6">
    <source>
        <dbReference type="SAM" id="Phobius"/>
    </source>
</evidence>
<dbReference type="AlphaFoldDB" id="A0A1I3N2R6"/>
<dbReference type="InterPro" id="IPR018076">
    <property type="entry name" value="T2SS_GspF_dom"/>
</dbReference>
<organism evidence="8 9">
    <name type="scientific">Albimonas pacifica</name>
    <dbReference type="NCBI Taxonomy" id="1114924"/>
    <lineage>
        <taxon>Bacteria</taxon>
        <taxon>Pseudomonadati</taxon>
        <taxon>Pseudomonadota</taxon>
        <taxon>Alphaproteobacteria</taxon>
        <taxon>Rhodobacterales</taxon>
        <taxon>Paracoccaceae</taxon>
        <taxon>Albimonas</taxon>
    </lineage>
</organism>
<dbReference type="InterPro" id="IPR042094">
    <property type="entry name" value="T2SS_GspF_sf"/>
</dbReference>
<evidence type="ECO:0000256" key="1">
    <source>
        <dbReference type="ARBA" id="ARBA00004651"/>
    </source>
</evidence>
<evidence type="ECO:0000313" key="8">
    <source>
        <dbReference type="EMBL" id="SFJ03537.1"/>
    </source>
</evidence>
<evidence type="ECO:0000256" key="3">
    <source>
        <dbReference type="ARBA" id="ARBA00022692"/>
    </source>
</evidence>
<evidence type="ECO:0000259" key="7">
    <source>
        <dbReference type="Pfam" id="PF00482"/>
    </source>
</evidence>
<dbReference type="RefSeq" id="WP_425426191.1">
    <property type="nucleotide sequence ID" value="NZ_FOQH01000012.1"/>
</dbReference>
<keyword evidence="9" id="KW-1185">Reference proteome</keyword>
<name>A0A1I3N2R6_9RHOB</name>
<dbReference type="Gene3D" id="1.20.81.30">
    <property type="entry name" value="Type II secretion system (T2SS), domain F"/>
    <property type="match status" value="1"/>
</dbReference>
<comment type="subcellular location">
    <subcellularLocation>
        <location evidence="1">Cell membrane</location>
        <topology evidence="1">Multi-pass membrane protein</topology>
    </subcellularLocation>
</comment>
<keyword evidence="4 6" id="KW-1133">Transmembrane helix</keyword>
<evidence type="ECO:0000256" key="5">
    <source>
        <dbReference type="ARBA" id="ARBA00023136"/>
    </source>
</evidence>